<evidence type="ECO:0000256" key="1">
    <source>
        <dbReference type="SAM" id="MobiDB-lite"/>
    </source>
</evidence>
<dbReference type="InParanoid" id="A0A218Z1T0"/>
<feature type="compositionally biased region" description="Basic and acidic residues" evidence="1">
    <location>
        <begin position="10"/>
        <end position="21"/>
    </location>
</feature>
<proteinExistence type="predicted"/>
<dbReference type="AlphaFoldDB" id="A0A218Z1T0"/>
<evidence type="ECO:0000313" key="3">
    <source>
        <dbReference type="Proteomes" id="UP000242519"/>
    </source>
</evidence>
<organism evidence="2 3">
    <name type="scientific">Diplocarpon coronariae</name>
    <dbReference type="NCBI Taxonomy" id="2795749"/>
    <lineage>
        <taxon>Eukaryota</taxon>
        <taxon>Fungi</taxon>
        <taxon>Dikarya</taxon>
        <taxon>Ascomycota</taxon>
        <taxon>Pezizomycotina</taxon>
        <taxon>Leotiomycetes</taxon>
        <taxon>Helotiales</taxon>
        <taxon>Drepanopezizaceae</taxon>
        <taxon>Diplocarpon</taxon>
    </lineage>
</organism>
<accession>A0A218Z1T0</accession>
<comment type="caution">
    <text evidence="2">The sequence shown here is derived from an EMBL/GenBank/DDBJ whole genome shotgun (WGS) entry which is preliminary data.</text>
</comment>
<protein>
    <submittedName>
        <fullName evidence="2">Uncharacterized protein</fullName>
    </submittedName>
</protein>
<feature type="region of interest" description="Disordered" evidence="1">
    <location>
        <begin position="1"/>
        <end position="28"/>
    </location>
</feature>
<evidence type="ECO:0000313" key="2">
    <source>
        <dbReference type="EMBL" id="OWP02031.1"/>
    </source>
</evidence>
<reference evidence="2 3" key="1">
    <citation type="submission" date="2017-04" db="EMBL/GenBank/DDBJ databases">
        <title>Draft genome sequence of Marssonina coronaria NL1: causal agent of apple blotch.</title>
        <authorList>
            <person name="Cheng Q."/>
        </authorList>
    </citation>
    <scope>NUCLEOTIDE SEQUENCE [LARGE SCALE GENOMIC DNA]</scope>
    <source>
        <strain evidence="2 3">NL1</strain>
    </source>
</reference>
<feature type="compositionally biased region" description="Basic and acidic residues" evidence="1">
    <location>
        <begin position="132"/>
        <end position="144"/>
    </location>
</feature>
<feature type="compositionally biased region" description="Basic residues" evidence="1">
    <location>
        <begin position="114"/>
        <end position="127"/>
    </location>
</feature>
<dbReference type="Proteomes" id="UP000242519">
    <property type="component" value="Unassembled WGS sequence"/>
</dbReference>
<feature type="compositionally biased region" description="Polar residues" evidence="1">
    <location>
        <begin position="42"/>
        <end position="54"/>
    </location>
</feature>
<name>A0A218Z1T0_9HELO</name>
<dbReference type="EMBL" id="MZNU01000252">
    <property type="protein sequence ID" value="OWP02031.1"/>
    <property type="molecule type" value="Genomic_DNA"/>
</dbReference>
<feature type="region of interest" description="Disordered" evidence="1">
    <location>
        <begin position="42"/>
        <end position="144"/>
    </location>
</feature>
<keyword evidence="3" id="KW-1185">Reference proteome</keyword>
<gene>
    <name evidence="2" type="ORF">B2J93_1503</name>
</gene>
<sequence>MLSPKKKRRERQDQEDGESGRRALITSCGAEVDSRATLTSVPALDSFSSSQPTRTDQDGVAASAGRAAPFPVNHREGRGQAQDNTARREFQLRSVPLPPPSEHASWAGRERAEKKRARTERKKRRRAVAGLEGRDTVQPDHGDSCDRTCFPPHWQISPTRRHLQGGKVARRPIRLVIRRKMPALQHGFAKKGRVSES</sequence>